<dbReference type="GO" id="GO:0008893">
    <property type="term" value="F:guanosine-3',5'-bis(diphosphate) 3'-diphosphatase activity"/>
    <property type="evidence" value="ECO:0007669"/>
    <property type="project" value="TreeGrafter"/>
</dbReference>
<evidence type="ECO:0000259" key="1">
    <source>
        <dbReference type="SMART" id="SM00471"/>
    </source>
</evidence>
<dbReference type="InterPro" id="IPR003607">
    <property type="entry name" value="HD/PDEase_dom"/>
</dbReference>
<organism evidence="2 3">
    <name type="scientific">Corynebacterium striatum</name>
    <dbReference type="NCBI Taxonomy" id="43770"/>
    <lineage>
        <taxon>Bacteria</taxon>
        <taxon>Bacillati</taxon>
        <taxon>Actinomycetota</taxon>
        <taxon>Actinomycetes</taxon>
        <taxon>Mycobacteriales</taxon>
        <taxon>Corynebacteriaceae</taxon>
        <taxon>Corynebacterium</taxon>
    </lineage>
</organism>
<feature type="domain" description="HD/PDEase" evidence="1">
    <location>
        <begin position="33"/>
        <end position="146"/>
    </location>
</feature>
<dbReference type="SMART" id="SM00471">
    <property type="entry name" value="HDc"/>
    <property type="match status" value="1"/>
</dbReference>
<reference evidence="2 3" key="1">
    <citation type="submission" date="2019-06" db="EMBL/GenBank/DDBJ databases">
        <title>Draft genome sequence of Corynebacterium striatum NBRC 15291.</title>
        <authorList>
            <person name="Miura T."/>
            <person name="Furukawa M."/>
            <person name="Shimamura M."/>
            <person name="Ohyama Y."/>
            <person name="Yamazoe A."/>
            <person name="Kawasaki H."/>
        </authorList>
    </citation>
    <scope>NUCLEOTIDE SEQUENCE [LARGE SCALE GENOMIC DNA]</scope>
    <source>
        <strain evidence="2 3">NBRC 15291</strain>
    </source>
</reference>
<dbReference type="PANTHER" id="PTHR46246">
    <property type="entry name" value="GUANOSINE-3',5'-BIS(DIPHOSPHATE) 3'-PYROPHOSPHOHYDROLASE MESH1"/>
    <property type="match status" value="1"/>
</dbReference>
<dbReference type="Pfam" id="PF13328">
    <property type="entry name" value="HD_4"/>
    <property type="match status" value="1"/>
</dbReference>
<comment type="caution">
    <text evidence="2">The sequence shown here is derived from an EMBL/GenBank/DDBJ whole genome shotgun (WGS) entry which is preliminary data.</text>
</comment>
<sequence>MWQNTGPEVLTPRILRALDVAARAHNGHYRKGSDTPYVSHLFGVMHLAAAQGLADDIREDVLIACLLHDTLEDVPERYSAQQMEQDFGPHVLNIVRGVTKDDSLESWRERADAYLAHLRGASEASVIVSACDKLHNLSSILADHDAYGDKLWARFNSGRSDQQWWYGAVFSVVEQRCPQLPLLGEYRQKLEKLRAL</sequence>
<dbReference type="CDD" id="cd00077">
    <property type="entry name" value="HDc"/>
    <property type="match status" value="1"/>
</dbReference>
<dbReference type="Gene3D" id="1.10.3210.10">
    <property type="entry name" value="Hypothetical protein af1432"/>
    <property type="match status" value="1"/>
</dbReference>
<dbReference type="SUPFAM" id="SSF109604">
    <property type="entry name" value="HD-domain/PDEase-like"/>
    <property type="match status" value="1"/>
</dbReference>
<proteinExistence type="predicted"/>
<dbReference type="InterPro" id="IPR052194">
    <property type="entry name" value="MESH1"/>
</dbReference>
<dbReference type="AlphaFoldDB" id="A0AAQ1TVC7"/>
<name>A0AAQ1TVC7_CORST</name>
<evidence type="ECO:0000313" key="2">
    <source>
        <dbReference type="EMBL" id="GEA43904.1"/>
    </source>
</evidence>
<dbReference type="Proteomes" id="UP000315234">
    <property type="component" value="Unassembled WGS sequence"/>
</dbReference>
<evidence type="ECO:0000313" key="3">
    <source>
        <dbReference type="Proteomes" id="UP000315234"/>
    </source>
</evidence>
<protein>
    <submittedName>
        <fullName evidence="2">Guanosine polyphosphate pyrophosphohydrolase</fullName>
    </submittedName>
</protein>
<dbReference type="EMBL" id="BJLD01000002">
    <property type="protein sequence ID" value="GEA43904.1"/>
    <property type="molecule type" value="Genomic_DNA"/>
</dbReference>
<dbReference type="RefSeq" id="WP_005531699.1">
    <property type="nucleotide sequence ID" value="NZ_BJLD01000002.1"/>
</dbReference>
<gene>
    <name evidence="2" type="ORF">Cst04h_20740</name>
</gene>
<dbReference type="PANTHER" id="PTHR46246:SF1">
    <property type="entry name" value="GUANOSINE-3',5'-BIS(DIPHOSPHATE) 3'-PYROPHOSPHOHYDROLASE MESH1"/>
    <property type="match status" value="1"/>
</dbReference>
<accession>A0AAQ1TVC7</accession>